<dbReference type="SUPFAM" id="SSF54423">
    <property type="entry name" value="DsbC/DsbG N-terminal domain-like"/>
    <property type="match status" value="1"/>
</dbReference>
<proteinExistence type="inferred from homology"/>
<keyword evidence="6 7" id="KW-0676">Redox-active center</keyword>
<dbReference type="Gene3D" id="3.40.30.10">
    <property type="entry name" value="Glutaredoxin"/>
    <property type="match status" value="1"/>
</dbReference>
<dbReference type="InterPro" id="IPR018950">
    <property type="entry name" value="DiS-bond_isomerase_DsbC/G_N"/>
</dbReference>
<dbReference type="Pfam" id="PF10411">
    <property type="entry name" value="DsbC_N"/>
    <property type="match status" value="1"/>
</dbReference>
<feature type="chain" id="PRO_5034942053" description="Thiol:disulfide interchange protein" evidence="7">
    <location>
        <begin position="21"/>
        <end position="241"/>
    </location>
</feature>
<organism evidence="10 12">
    <name type="scientific">Stutzerimonas balearica DSM 6083</name>
    <dbReference type="NCBI Taxonomy" id="1123016"/>
    <lineage>
        <taxon>Bacteria</taxon>
        <taxon>Pseudomonadati</taxon>
        <taxon>Pseudomonadota</taxon>
        <taxon>Gammaproteobacteria</taxon>
        <taxon>Pseudomonadales</taxon>
        <taxon>Pseudomonadaceae</taxon>
        <taxon>Stutzerimonas</taxon>
    </lineage>
</organism>
<dbReference type="NCBIfam" id="NF008129">
    <property type="entry name" value="PRK10877.1"/>
    <property type="match status" value="1"/>
</dbReference>
<dbReference type="GO" id="GO:0042597">
    <property type="term" value="C:periplasmic space"/>
    <property type="evidence" value="ECO:0007669"/>
    <property type="project" value="UniProtKB-SubCell"/>
</dbReference>
<dbReference type="Gene3D" id="3.10.450.70">
    <property type="entry name" value="Disulphide bond isomerase, DsbC/G, N-terminal"/>
    <property type="match status" value="1"/>
</dbReference>
<evidence type="ECO:0000256" key="3">
    <source>
        <dbReference type="ARBA" id="ARBA00022729"/>
    </source>
</evidence>
<evidence type="ECO:0000256" key="4">
    <source>
        <dbReference type="ARBA" id="ARBA00022764"/>
    </source>
</evidence>
<evidence type="ECO:0000313" key="11">
    <source>
        <dbReference type="EMBL" id="SDM15644.1"/>
    </source>
</evidence>
<evidence type="ECO:0000313" key="12">
    <source>
        <dbReference type="Proteomes" id="UP000031271"/>
    </source>
</evidence>
<sequence>MRALSLAAVAFGLFGSVAFAAEPEQAIRQSLQSLQPDMPIESIAESPLSGIYQVQLTGGQQLYVSADGQFVLHGYLYQFQNGQAVNLTEQAQTKAIAKQIDAIAKQDMVVFSPAAAKTHITVFTDTDCGYCQKLHSEVPELNRLGVEVRYVAFPRQGMGSHGAQTLASVWCAKDRQAAMNLAKARKEVPPASCDNPVAEQYQLGQRIGVQGTPAIVLADGQLIPGYQPAAQLAELALRAGK</sequence>
<keyword evidence="13" id="KW-1185">Reference proteome</keyword>
<evidence type="ECO:0000313" key="10">
    <source>
        <dbReference type="EMBL" id="AJE16353.1"/>
    </source>
</evidence>
<keyword evidence="10" id="KW-0413">Isomerase</keyword>
<dbReference type="SUPFAM" id="SSF52833">
    <property type="entry name" value="Thioredoxin-like"/>
    <property type="match status" value="1"/>
</dbReference>
<dbReference type="RefSeq" id="WP_043221569.1">
    <property type="nucleotide sequence ID" value="NZ_CP007511.1"/>
</dbReference>
<protein>
    <recommendedName>
        <fullName evidence="7">Thiol:disulfide interchange protein</fullName>
    </recommendedName>
</protein>
<accession>A0A8D3Y327</accession>
<dbReference type="CDD" id="cd03020">
    <property type="entry name" value="DsbA_DsbC_DsbG"/>
    <property type="match status" value="1"/>
</dbReference>
<comment type="subcellular location">
    <subcellularLocation>
        <location evidence="1 7">Periplasm</location>
    </subcellularLocation>
</comment>
<dbReference type="PANTHER" id="PTHR35272:SF3">
    <property type="entry name" value="THIOL:DISULFIDE INTERCHANGE PROTEIN DSBC"/>
    <property type="match status" value="1"/>
</dbReference>
<dbReference type="EMBL" id="CP007511">
    <property type="protein sequence ID" value="AJE16353.1"/>
    <property type="molecule type" value="Genomic_DNA"/>
</dbReference>
<evidence type="ECO:0000313" key="13">
    <source>
        <dbReference type="Proteomes" id="UP000182276"/>
    </source>
</evidence>
<name>A0A8D3Y327_9GAMM</name>
<evidence type="ECO:0000256" key="7">
    <source>
        <dbReference type="RuleBase" id="RU364038"/>
    </source>
</evidence>
<evidence type="ECO:0000256" key="6">
    <source>
        <dbReference type="ARBA" id="ARBA00023284"/>
    </source>
</evidence>
<dbReference type="Proteomes" id="UP000182276">
    <property type="component" value="Unassembled WGS sequence"/>
</dbReference>
<reference evidence="10 12" key="3">
    <citation type="journal article" name="Genome Announc.">
        <title>Complete Genome Sequence of Pseudomonas balearica DSM 6083T.</title>
        <authorList>
            <person name="Bennasar-Figueras A."/>
            <person name="Salva-Serra F."/>
            <person name="Jaen-Luchoro D."/>
            <person name="Segui C."/>
            <person name="Aliaga F."/>
            <person name="Busquets A."/>
            <person name="Gomila M."/>
            <person name="Moore E.R."/>
            <person name="Lalucat J."/>
        </authorList>
    </citation>
    <scope>NUCLEOTIDE SEQUENCE [LARGE SCALE GENOMIC DNA]</scope>
    <source>
        <strain evidence="12">DSM 6083</strain>
        <strain evidence="10">DSM6083</strain>
    </source>
</reference>
<dbReference type="Proteomes" id="UP000031271">
    <property type="component" value="Chromosome"/>
</dbReference>
<dbReference type="PANTHER" id="PTHR35272">
    <property type="entry name" value="THIOL:DISULFIDE INTERCHANGE PROTEIN DSBC-RELATED"/>
    <property type="match status" value="1"/>
</dbReference>
<keyword evidence="5" id="KW-1015">Disulfide bond</keyword>
<dbReference type="InterPro" id="IPR033954">
    <property type="entry name" value="DiS-bond_Isoase_DsbC/G"/>
</dbReference>
<dbReference type="GO" id="GO:0016853">
    <property type="term" value="F:isomerase activity"/>
    <property type="evidence" value="ECO:0007669"/>
    <property type="project" value="UniProtKB-KW"/>
</dbReference>
<dbReference type="EMBL" id="FNHO01000002">
    <property type="protein sequence ID" value="SDM15644.1"/>
    <property type="molecule type" value="Genomic_DNA"/>
</dbReference>
<keyword evidence="4 7" id="KW-0574">Periplasm</keyword>
<feature type="domain" description="Disulphide bond isomerase DsbC/G N-terminal" evidence="8">
    <location>
        <begin position="19"/>
        <end position="89"/>
    </location>
</feature>
<dbReference type="InterPro" id="IPR012336">
    <property type="entry name" value="Thioredoxin-like_fold"/>
</dbReference>
<comment type="function">
    <text evidence="7">Required for disulfide bond formation in some periplasmic proteins. Acts by transferring its disulfide bond to other proteins and is reduced in the process.</text>
</comment>
<comment type="similarity">
    <text evidence="2 7">Belongs to the thioredoxin family. DsbC subfamily.</text>
</comment>
<dbReference type="KEGG" id="pbm:CL52_15415"/>
<reference evidence="12" key="1">
    <citation type="submission" date="2014-03" db="EMBL/GenBank/DDBJ databases">
        <title>Complete genome of Pseudomonas balearica DSM 6083T, a sewage water isolate from an enrichment with 2-methylnaphthalene.</title>
        <authorList>
            <person name="Salva-Serra F."/>
            <person name="Jaen-Luchoro D."/>
            <person name="Busquets A."/>
            <person name="Pena A."/>
            <person name="Gomila M."/>
            <person name="Bosch R."/>
            <person name="Nogales B."/>
            <person name="Garcia-Valdes E."/>
            <person name="Lalucat J."/>
            <person name="Bennasar A."/>
        </authorList>
    </citation>
    <scope>NUCLEOTIDE SEQUENCE [LARGE SCALE GENOMIC DNA]</scope>
    <source>
        <strain evidence="12">DSM 6083</strain>
    </source>
</reference>
<reference evidence="11 13" key="2">
    <citation type="submission" date="2016-10" db="EMBL/GenBank/DDBJ databases">
        <authorList>
            <person name="Varghese N."/>
            <person name="Submissions S."/>
        </authorList>
    </citation>
    <scope>NUCLEOTIDE SEQUENCE [LARGE SCALE GENOMIC DNA]</scope>
    <source>
        <strain evidence="11 13">DSM 6083</strain>
    </source>
</reference>
<evidence type="ECO:0000259" key="8">
    <source>
        <dbReference type="Pfam" id="PF10411"/>
    </source>
</evidence>
<evidence type="ECO:0000256" key="5">
    <source>
        <dbReference type="ARBA" id="ARBA00023157"/>
    </source>
</evidence>
<feature type="domain" description="Thioredoxin-like fold" evidence="9">
    <location>
        <begin position="117"/>
        <end position="235"/>
    </location>
</feature>
<gene>
    <name evidence="10" type="ORF">CL52_15415</name>
    <name evidence="11" type="ORF">SAMN05660875_102572</name>
</gene>
<evidence type="ECO:0000259" key="9">
    <source>
        <dbReference type="Pfam" id="PF13098"/>
    </source>
</evidence>
<dbReference type="InterPro" id="IPR051470">
    <property type="entry name" value="Thiol:disulfide_interchange"/>
</dbReference>
<dbReference type="Pfam" id="PF13098">
    <property type="entry name" value="Thioredoxin_2"/>
    <property type="match status" value="1"/>
</dbReference>
<dbReference type="InterPro" id="IPR009094">
    <property type="entry name" value="DiS-bond_isomerase_DsbC/G_N_sf"/>
</dbReference>
<keyword evidence="3 7" id="KW-0732">Signal</keyword>
<dbReference type="GeneID" id="77261282"/>
<feature type="signal peptide" evidence="7">
    <location>
        <begin position="1"/>
        <end position="20"/>
    </location>
</feature>
<evidence type="ECO:0000256" key="2">
    <source>
        <dbReference type="ARBA" id="ARBA00009813"/>
    </source>
</evidence>
<evidence type="ECO:0000256" key="1">
    <source>
        <dbReference type="ARBA" id="ARBA00004418"/>
    </source>
</evidence>
<dbReference type="InterPro" id="IPR036249">
    <property type="entry name" value="Thioredoxin-like_sf"/>
</dbReference>
<dbReference type="AlphaFoldDB" id="A0A8D3Y327"/>